<proteinExistence type="predicted"/>
<reference evidence="2 3" key="1">
    <citation type="journal article" date="2007" name="Int. J. Syst. Evol. Microbiol.">
        <title>Marixanthomonas ophiurae gen. nov., sp. nov., a marine bacterium of the family Flavobacteriaceae isolated from a deep-sea brittle star.</title>
        <authorList>
            <person name="Romanenko L.A."/>
            <person name="Uchino M."/>
            <person name="Frolova G.M."/>
            <person name="Mikhailov V.V."/>
        </authorList>
    </citation>
    <scope>NUCLEOTIDE SEQUENCE [LARGE SCALE GENOMIC DNA]</scope>
    <source>
        <strain evidence="2 3">KMM 3046</strain>
    </source>
</reference>
<feature type="transmembrane region" description="Helical" evidence="1">
    <location>
        <begin position="90"/>
        <end position="113"/>
    </location>
</feature>
<evidence type="ECO:0000256" key="1">
    <source>
        <dbReference type="SAM" id="Phobius"/>
    </source>
</evidence>
<keyword evidence="3" id="KW-1185">Reference proteome</keyword>
<keyword evidence="1" id="KW-0812">Transmembrane</keyword>
<sequence length="234" mass="26505">MEFSTFLLLQFLAHLLADYFFQWSTMAEQKNRLGFKSGLLIWHVLIVFVFSWLLAFQLSFIYGAVIIAVLHYVIDGCKPYISRNNSIGRYAFFIDQTLHIIVLSLVCWGFAVYQGIDSLWQPPISIKGLFLIVGYLICLKPANIFIREVFSATQIEVTSDNELPNAGKVIGVLERLLTLTFIVIDQYEAVGFLIAAKSILRYRDEETLKTEYVLIGTMLSFGIAVVLGIITNAI</sequence>
<evidence type="ECO:0000313" key="2">
    <source>
        <dbReference type="EMBL" id="RFN58005.1"/>
    </source>
</evidence>
<dbReference type="Proteomes" id="UP000261082">
    <property type="component" value="Unassembled WGS sequence"/>
</dbReference>
<dbReference type="InterPro" id="IPR021737">
    <property type="entry name" value="Phage_phiKZ_Orf197"/>
</dbReference>
<comment type="caution">
    <text evidence="2">The sequence shown here is derived from an EMBL/GenBank/DDBJ whole genome shotgun (WGS) entry which is preliminary data.</text>
</comment>
<gene>
    <name evidence="2" type="ORF">DZ858_12240</name>
</gene>
<evidence type="ECO:0000313" key="3">
    <source>
        <dbReference type="Proteomes" id="UP000261082"/>
    </source>
</evidence>
<feature type="transmembrane region" description="Helical" evidence="1">
    <location>
        <begin position="41"/>
        <end position="70"/>
    </location>
</feature>
<dbReference type="EMBL" id="QVID01000002">
    <property type="protein sequence ID" value="RFN58005.1"/>
    <property type="molecule type" value="Genomic_DNA"/>
</dbReference>
<feature type="transmembrane region" description="Helical" evidence="1">
    <location>
        <begin position="119"/>
        <end position="138"/>
    </location>
</feature>
<dbReference type="Pfam" id="PF11750">
    <property type="entry name" value="DUF3307"/>
    <property type="match status" value="1"/>
</dbReference>
<dbReference type="AlphaFoldDB" id="A0A3E1Q788"/>
<feature type="transmembrane region" description="Helical" evidence="1">
    <location>
        <begin position="212"/>
        <end position="230"/>
    </location>
</feature>
<name>A0A3E1Q788_9FLAO</name>
<keyword evidence="1" id="KW-0472">Membrane</keyword>
<organism evidence="2 3">
    <name type="scientific">Marixanthomonas ophiurae</name>
    <dbReference type="NCBI Taxonomy" id="387659"/>
    <lineage>
        <taxon>Bacteria</taxon>
        <taxon>Pseudomonadati</taxon>
        <taxon>Bacteroidota</taxon>
        <taxon>Flavobacteriia</taxon>
        <taxon>Flavobacteriales</taxon>
        <taxon>Flavobacteriaceae</taxon>
        <taxon>Marixanthomonas</taxon>
    </lineage>
</organism>
<accession>A0A3E1Q788</accession>
<dbReference type="RefSeq" id="WP_117159954.1">
    <property type="nucleotide sequence ID" value="NZ_QVID01000002.1"/>
</dbReference>
<protein>
    <submittedName>
        <fullName evidence="2">DUF3307 domain-containing protein</fullName>
    </submittedName>
</protein>
<keyword evidence="1" id="KW-1133">Transmembrane helix</keyword>
<dbReference type="OrthoDB" id="8536716at2"/>